<sequence length="694" mass="77247">MPKARVYELAKRLNITARELLDELEELGVTVKNHMSVLDEETVNIIVGLYEEEKKELLRKAEKAKNKIQEKEVKKLEKKLVSKEEPPVEKKIPVEHKVRTIKLKSNEFKLDVLAKKINVPISKVIKDQFMNGIILRPGQILSLEDAMNIAKNYEWEVELVHEEEINPFESISNSYAEAYKESSRLVQRPPVVTVMGHVDHGKTTLLDRIRKAKVAEDEIGGITQTIGAYQVEIRNKKITFIDTPGHEAFTEMRARGAQATDIVVLVVAADDGVMPQTIEAYNHAKTANVPIIVAINKVDKPNANVDLTKQQLASKLGLVPEDWGGDTVTVPVSAKTGKGVEDLLEMILLVAEVADVKCIPEGNARGIIIDSRLDKAVGPLATLVVKDGVLRPGDYVVAGSASGRVKALINEYGKRIKEAYPSDPVQIIGFDEVPDVHSIVYAVENLDTSRSLAEYAKKQAQKEKSVTTRRHIRLEEFLSMTGNTDEKKDLKLILKADSFGTVEALKQAMAKLENKDVRIEVVHSGIGSVNSSDVMLASASDAVIMGFKVKPDAQARKQAEVEGVQIKVYEIIFNLIDDLKKALEGLLEPEEVDEVIGHGHIKQLFKISKVGTIAGVQVDDGHVLKKGKMRVYRKNEEIADVAIEVLKHYKDDASRVDAPKECGIKAFDFDDFREEDQLEFHSKKSVKRTIDFTE</sequence>
<dbReference type="Gene3D" id="3.40.50.10050">
    <property type="entry name" value="Translation initiation factor IF- 2, domain 3"/>
    <property type="match status" value="1"/>
</dbReference>
<dbReference type="InterPro" id="IPR027417">
    <property type="entry name" value="P-loop_NTPase"/>
</dbReference>
<evidence type="ECO:0000313" key="13">
    <source>
        <dbReference type="EMBL" id="KUK66595.1"/>
    </source>
</evidence>
<reference evidence="14" key="2">
    <citation type="journal article" date="2015" name="MBio">
        <title>Genome-Resolved Metagenomic Analysis Reveals Roles for Candidate Phyla and Other Microbial Community Members in Biogeochemical Transformations in Oil Reservoirs.</title>
        <authorList>
            <person name="Hu P."/>
            <person name="Tom L."/>
            <person name="Singh A."/>
            <person name="Thomas B.C."/>
            <person name="Baker B.J."/>
            <person name="Piceno Y.M."/>
            <person name="Andersen G.L."/>
            <person name="Banfield J.F."/>
        </authorList>
    </citation>
    <scope>NUCLEOTIDE SEQUENCE [LARGE SCALE GENOMIC DNA]</scope>
</reference>
<comment type="caution">
    <text evidence="8">Lacks conserved residue(s) required for the propagation of feature annotation.</text>
</comment>
<evidence type="ECO:0000256" key="3">
    <source>
        <dbReference type="ARBA" id="ARBA00022540"/>
    </source>
</evidence>
<dbReference type="Proteomes" id="UP000054260">
    <property type="component" value="Unassembled WGS sequence"/>
</dbReference>
<dbReference type="NCBIfam" id="TIGR00487">
    <property type="entry name" value="IF-2"/>
    <property type="match status" value="1"/>
</dbReference>
<dbReference type="EMBL" id="DQBS01000119">
    <property type="protein sequence ID" value="HCO69925.1"/>
    <property type="molecule type" value="Genomic_DNA"/>
</dbReference>
<dbReference type="InterPro" id="IPR000795">
    <property type="entry name" value="T_Tr_GTP-bd_dom"/>
</dbReference>
<dbReference type="InterPro" id="IPR053905">
    <property type="entry name" value="EF-G-like_DII"/>
</dbReference>
<dbReference type="PANTHER" id="PTHR43381">
    <property type="entry name" value="TRANSLATION INITIATION FACTOR IF-2-RELATED"/>
    <property type="match status" value="1"/>
</dbReference>
<dbReference type="GO" id="GO:0005829">
    <property type="term" value="C:cytosol"/>
    <property type="evidence" value="ECO:0007669"/>
    <property type="project" value="TreeGrafter"/>
</dbReference>
<evidence type="ECO:0000259" key="11">
    <source>
        <dbReference type="PROSITE" id="PS51722"/>
    </source>
</evidence>
<dbReference type="Proteomes" id="UP000264215">
    <property type="component" value="Unassembled WGS sequence"/>
</dbReference>
<dbReference type="Pfam" id="PF11987">
    <property type="entry name" value="IF-2"/>
    <property type="match status" value="1"/>
</dbReference>
<keyword evidence="3 8" id="KW-0396">Initiation factor</keyword>
<dbReference type="CDD" id="cd01887">
    <property type="entry name" value="IF2_eIF5B"/>
    <property type="match status" value="1"/>
</dbReference>
<evidence type="ECO:0000313" key="14">
    <source>
        <dbReference type="Proteomes" id="UP000054260"/>
    </source>
</evidence>
<dbReference type="PATRIC" id="fig|1236046.6.peg.1415"/>
<dbReference type="FunFam" id="3.40.50.10050:FF:000001">
    <property type="entry name" value="Translation initiation factor IF-2"/>
    <property type="match status" value="1"/>
</dbReference>
<dbReference type="InterPro" id="IPR005225">
    <property type="entry name" value="Small_GTP-bd"/>
</dbReference>
<evidence type="ECO:0000256" key="8">
    <source>
        <dbReference type="HAMAP-Rule" id="MF_00100"/>
    </source>
</evidence>
<dbReference type="Gene3D" id="1.10.10.2480">
    <property type="match status" value="1"/>
</dbReference>
<evidence type="ECO:0000256" key="7">
    <source>
        <dbReference type="ARBA" id="ARBA00025162"/>
    </source>
</evidence>
<dbReference type="HAMAP" id="MF_00100_B">
    <property type="entry name" value="IF_2_B"/>
    <property type="match status" value="1"/>
</dbReference>
<dbReference type="FunFam" id="3.40.50.300:FF:000019">
    <property type="entry name" value="Translation initiation factor IF-2"/>
    <property type="match status" value="1"/>
</dbReference>
<dbReference type="Pfam" id="PF00009">
    <property type="entry name" value="GTP_EFTU"/>
    <property type="match status" value="1"/>
</dbReference>
<organism evidence="13 14">
    <name type="scientific">Mesotoga infera</name>
    <dbReference type="NCBI Taxonomy" id="1236046"/>
    <lineage>
        <taxon>Bacteria</taxon>
        <taxon>Thermotogati</taxon>
        <taxon>Thermotogota</taxon>
        <taxon>Thermotogae</taxon>
        <taxon>Kosmotogales</taxon>
        <taxon>Kosmotogaceae</taxon>
        <taxon>Mesotoga</taxon>
    </lineage>
</organism>
<dbReference type="Pfam" id="PF22042">
    <property type="entry name" value="EF-G_D2"/>
    <property type="match status" value="1"/>
</dbReference>
<protein>
    <recommendedName>
        <fullName evidence="2 8">Translation initiation factor IF-2</fullName>
    </recommendedName>
</protein>
<dbReference type="InterPro" id="IPR044145">
    <property type="entry name" value="IF2_II"/>
</dbReference>
<keyword evidence="8" id="KW-0963">Cytoplasm</keyword>
<reference evidence="13" key="1">
    <citation type="journal article" date="2015" name="MBio">
        <title>Genome-resolved metagenomic analysis reveals roles for candidate phyla and other microbial community members in biogeochemical transformations in oil reservoirs.</title>
        <authorList>
            <person name="Hu P."/>
            <person name="Tom L."/>
            <person name="Singh A."/>
            <person name="Thomas B.C."/>
            <person name="Baker B.J."/>
            <person name="Piceno Y.M."/>
            <person name="Andersen G.L."/>
            <person name="Banfield J.F."/>
        </authorList>
    </citation>
    <scope>NUCLEOTIDE SEQUENCE [LARGE SCALE GENOMIC DNA]</scope>
    <source>
        <strain evidence="13">46_47</strain>
    </source>
</reference>
<dbReference type="AlphaFoldDB" id="A0A117LTG7"/>
<evidence type="ECO:0000256" key="10">
    <source>
        <dbReference type="SAM" id="Coils"/>
    </source>
</evidence>
<feature type="domain" description="Tr-type G" evidence="11">
    <location>
        <begin position="187"/>
        <end position="361"/>
    </location>
</feature>
<dbReference type="GO" id="GO:0005525">
    <property type="term" value="F:GTP binding"/>
    <property type="evidence" value="ECO:0007669"/>
    <property type="project" value="UniProtKB-KW"/>
</dbReference>
<dbReference type="Gene3D" id="3.40.50.300">
    <property type="entry name" value="P-loop containing nucleotide triphosphate hydrolases"/>
    <property type="match status" value="1"/>
</dbReference>
<dbReference type="InterPro" id="IPR000178">
    <property type="entry name" value="TF_IF2_bacterial-like"/>
</dbReference>
<dbReference type="SUPFAM" id="SSF50447">
    <property type="entry name" value="Translation proteins"/>
    <property type="match status" value="2"/>
</dbReference>
<reference evidence="12 15" key="3">
    <citation type="journal article" date="2018" name="Nat. Biotechnol.">
        <title>A standardized bacterial taxonomy based on genome phylogeny substantially revises the tree of life.</title>
        <authorList>
            <person name="Parks D.H."/>
            <person name="Chuvochina M."/>
            <person name="Waite D.W."/>
            <person name="Rinke C."/>
            <person name="Skarshewski A."/>
            <person name="Chaumeil P.A."/>
            <person name="Hugenholtz P."/>
        </authorList>
    </citation>
    <scope>NUCLEOTIDE SEQUENCE [LARGE SCALE GENOMIC DNA]</scope>
    <source>
        <strain evidence="12">UBA9905</strain>
    </source>
</reference>
<keyword evidence="6 8" id="KW-0342">GTP-binding</keyword>
<comment type="caution">
    <text evidence="13">The sequence shown here is derived from an EMBL/GenBank/DDBJ whole genome shotgun (WGS) entry which is preliminary data.</text>
</comment>
<dbReference type="InterPro" id="IPR023115">
    <property type="entry name" value="TIF_IF2_dom3"/>
</dbReference>
<dbReference type="PROSITE" id="PS51722">
    <property type="entry name" value="G_TR_2"/>
    <property type="match status" value="1"/>
</dbReference>
<keyword evidence="10" id="KW-0175">Coiled coil</keyword>
<dbReference type="PANTHER" id="PTHR43381:SF5">
    <property type="entry name" value="TR-TYPE G DOMAIN-CONTAINING PROTEIN"/>
    <property type="match status" value="1"/>
</dbReference>
<evidence type="ECO:0000256" key="9">
    <source>
        <dbReference type="RuleBase" id="RU000644"/>
    </source>
</evidence>
<feature type="binding site" evidence="8">
    <location>
        <begin position="242"/>
        <end position="246"/>
    </location>
    <ligand>
        <name>GTP</name>
        <dbReference type="ChEBI" id="CHEBI:37565"/>
    </ligand>
</feature>
<evidence type="ECO:0000256" key="2">
    <source>
        <dbReference type="ARBA" id="ARBA00020675"/>
    </source>
</evidence>
<dbReference type="Gene3D" id="2.40.30.10">
    <property type="entry name" value="Translation factors"/>
    <property type="match status" value="2"/>
</dbReference>
<dbReference type="InterPro" id="IPR009000">
    <property type="entry name" value="Transl_B-barrel_sf"/>
</dbReference>
<name>A0A117LTG7_9BACT</name>
<feature type="coiled-coil region" evidence="10">
    <location>
        <begin position="7"/>
        <end position="79"/>
    </location>
</feature>
<proteinExistence type="inferred from homology"/>
<keyword evidence="5 8" id="KW-0648">Protein biosynthesis</keyword>
<gene>
    <name evidence="8" type="primary">infB</name>
    <name evidence="12" type="ORF">DIT26_04970</name>
    <name evidence="13" type="ORF">XD86_1140</name>
</gene>
<dbReference type="InterPro" id="IPR036925">
    <property type="entry name" value="TIF_IF2_dom3_sf"/>
</dbReference>
<evidence type="ECO:0000313" key="15">
    <source>
        <dbReference type="Proteomes" id="UP000264215"/>
    </source>
</evidence>
<dbReference type="SUPFAM" id="SSF52156">
    <property type="entry name" value="Initiation factor IF2/eIF5b, domain 3"/>
    <property type="match status" value="1"/>
</dbReference>
<comment type="function">
    <text evidence="7 8 9">One of the essential components for the initiation of protein synthesis. Protects formylmethionyl-tRNA from spontaneous hydrolysis and promotes its binding to the 30S ribosomal subunits. Also involved in the hydrolysis of GTP during the formation of the 70S ribosomal complex.</text>
</comment>
<comment type="similarity">
    <text evidence="1 8 9">Belongs to the TRAFAC class translation factor GTPase superfamily. Classic translation factor GTPase family. IF-2 subfamily.</text>
</comment>
<dbReference type="NCBIfam" id="TIGR00231">
    <property type="entry name" value="small_GTP"/>
    <property type="match status" value="1"/>
</dbReference>
<accession>A0A117LTG7</accession>
<keyword evidence="4 8" id="KW-0547">Nucleotide-binding</keyword>
<comment type="subcellular location">
    <subcellularLocation>
        <location evidence="8">Cytoplasm</location>
    </subcellularLocation>
</comment>
<evidence type="ECO:0000256" key="5">
    <source>
        <dbReference type="ARBA" id="ARBA00022917"/>
    </source>
</evidence>
<dbReference type="CDD" id="cd03702">
    <property type="entry name" value="IF2_mtIF2_II"/>
    <property type="match status" value="1"/>
</dbReference>
<evidence type="ECO:0000313" key="12">
    <source>
        <dbReference type="EMBL" id="HCO69925.1"/>
    </source>
</evidence>
<dbReference type="FunFam" id="2.40.30.10:FF:000008">
    <property type="entry name" value="Translation initiation factor IF-2"/>
    <property type="match status" value="1"/>
</dbReference>
<evidence type="ECO:0000256" key="4">
    <source>
        <dbReference type="ARBA" id="ARBA00022741"/>
    </source>
</evidence>
<dbReference type="CDD" id="cd03692">
    <property type="entry name" value="mtIF2_IVc"/>
    <property type="match status" value="1"/>
</dbReference>
<dbReference type="Pfam" id="PF04760">
    <property type="entry name" value="IF2_N"/>
    <property type="match status" value="1"/>
</dbReference>
<evidence type="ECO:0000256" key="6">
    <source>
        <dbReference type="ARBA" id="ARBA00023134"/>
    </source>
</evidence>
<feature type="binding site" evidence="8">
    <location>
        <begin position="196"/>
        <end position="203"/>
    </location>
    <ligand>
        <name>GTP</name>
        <dbReference type="ChEBI" id="CHEBI:37565"/>
    </ligand>
</feature>
<dbReference type="GO" id="GO:0003924">
    <property type="term" value="F:GTPase activity"/>
    <property type="evidence" value="ECO:0007669"/>
    <property type="project" value="UniProtKB-UniRule"/>
</dbReference>
<evidence type="ECO:0000256" key="1">
    <source>
        <dbReference type="ARBA" id="ARBA00007733"/>
    </source>
</evidence>
<feature type="binding site" evidence="8">
    <location>
        <begin position="296"/>
        <end position="299"/>
    </location>
    <ligand>
        <name>GTP</name>
        <dbReference type="ChEBI" id="CHEBI:37565"/>
    </ligand>
</feature>
<dbReference type="SUPFAM" id="SSF52540">
    <property type="entry name" value="P-loop containing nucleoside triphosphate hydrolases"/>
    <property type="match status" value="1"/>
</dbReference>
<dbReference type="FunFam" id="2.40.30.10:FF:000054">
    <property type="entry name" value="Translation initiation factor IF-2"/>
    <property type="match status" value="1"/>
</dbReference>
<dbReference type="InterPro" id="IPR015760">
    <property type="entry name" value="TIF_IF2"/>
</dbReference>
<dbReference type="EMBL" id="LGGH01000194">
    <property type="protein sequence ID" value="KUK66595.1"/>
    <property type="molecule type" value="Genomic_DNA"/>
</dbReference>
<dbReference type="GO" id="GO:0003743">
    <property type="term" value="F:translation initiation factor activity"/>
    <property type="evidence" value="ECO:0007669"/>
    <property type="project" value="UniProtKB-UniRule"/>
</dbReference>
<dbReference type="InterPro" id="IPR006847">
    <property type="entry name" value="IF2_N"/>
</dbReference>